<dbReference type="InterPro" id="IPR053825">
    <property type="entry name" value="DUF7009"/>
</dbReference>
<name>A0A6L9E769_9FLAO</name>
<accession>A0A6L9E769</accession>
<keyword evidence="2" id="KW-1185">Reference proteome</keyword>
<organism evidence="1 2">
    <name type="scientific">Poritiphilus flavus</name>
    <dbReference type="NCBI Taxonomy" id="2697053"/>
    <lineage>
        <taxon>Bacteria</taxon>
        <taxon>Pseudomonadati</taxon>
        <taxon>Bacteroidota</taxon>
        <taxon>Flavobacteriia</taxon>
        <taxon>Flavobacteriales</taxon>
        <taxon>Flavobacteriaceae</taxon>
        <taxon>Poritiphilus</taxon>
    </lineage>
</organism>
<dbReference type="Proteomes" id="UP000475249">
    <property type="component" value="Unassembled WGS sequence"/>
</dbReference>
<dbReference type="EMBL" id="WXYO01000001">
    <property type="protein sequence ID" value="NAS10567.1"/>
    <property type="molecule type" value="Genomic_DNA"/>
</dbReference>
<gene>
    <name evidence="1" type="ORF">GTQ38_01045</name>
</gene>
<evidence type="ECO:0000313" key="2">
    <source>
        <dbReference type="Proteomes" id="UP000475249"/>
    </source>
</evidence>
<protein>
    <submittedName>
        <fullName evidence="1">Uncharacterized protein</fullName>
    </submittedName>
</protein>
<dbReference type="RefSeq" id="WP_161433368.1">
    <property type="nucleotide sequence ID" value="NZ_WXYO01000001.1"/>
</dbReference>
<proteinExistence type="predicted"/>
<reference evidence="1 2" key="1">
    <citation type="submission" date="2020-01" db="EMBL/GenBank/DDBJ databases">
        <title>Bacteria diversity of Porities sp.</title>
        <authorList>
            <person name="Wang G."/>
        </authorList>
    </citation>
    <scope>NUCLEOTIDE SEQUENCE [LARGE SCALE GENOMIC DNA]</scope>
    <source>
        <strain evidence="1 2">R33</strain>
    </source>
</reference>
<sequence>MKIRIKGNAVRYRLTKSEVETFCQTGRYEEKTAFQSNTLTYVLETKAGISELEADFKEDSIVLYLPEEVRANWATSDRVGYSNSVDWNDESKLSLLVEKDFTCLDNTIEDQSDNYPNPRLAQDEN</sequence>
<dbReference type="AlphaFoldDB" id="A0A6L9E769"/>
<comment type="caution">
    <text evidence="1">The sequence shown here is derived from an EMBL/GenBank/DDBJ whole genome shotgun (WGS) entry which is preliminary data.</text>
</comment>
<dbReference type="Pfam" id="PF22668">
    <property type="entry name" value="DUF7009"/>
    <property type="match status" value="1"/>
</dbReference>
<evidence type="ECO:0000313" key="1">
    <source>
        <dbReference type="EMBL" id="NAS10567.1"/>
    </source>
</evidence>